<evidence type="ECO:0000313" key="4">
    <source>
        <dbReference type="EMBL" id="CFY01356.1"/>
    </source>
</evidence>
<dbReference type="InterPro" id="IPR011330">
    <property type="entry name" value="Glyco_hydro/deAcase_b/a-brl"/>
</dbReference>
<gene>
    <name evidence="4" type="ORF">2554</name>
</gene>
<dbReference type="OrthoDB" id="9812065at2"/>
<dbReference type="CDD" id="cd10948">
    <property type="entry name" value="CE4_BsPdaA_like"/>
    <property type="match status" value="1"/>
</dbReference>
<dbReference type="AlphaFoldDB" id="A0A0E4C9I2"/>
<dbReference type="PANTHER" id="PTHR10587">
    <property type="entry name" value="GLYCOSYL TRANSFERASE-RELATED"/>
    <property type="match status" value="1"/>
</dbReference>
<dbReference type="Pfam" id="PF01522">
    <property type="entry name" value="Polysacc_deac_1"/>
    <property type="match status" value="1"/>
</dbReference>
<dbReference type="GO" id="GO:0005975">
    <property type="term" value="P:carbohydrate metabolic process"/>
    <property type="evidence" value="ECO:0007669"/>
    <property type="project" value="InterPro"/>
</dbReference>
<feature type="compositionally biased region" description="Low complexity" evidence="1">
    <location>
        <begin position="59"/>
        <end position="68"/>
    </location>
</feature>
<dbReference type="SUPFAM" id="SSF88713">
    <property type="entry name" value="Glycoside hydrolase/deacetylase"/>
    <property type="match status" value="1"/>
</dbReference>
<proteinExistence type="predicted"/>
<sequence length="291" mass="32789">MKKHLLLPILIIAIMLAAGCHNEKTSGTNNNNITVNPPAENRPQPAVNPAPAPTPPPADSSQQTTSTAPKRSWYFMRNSQHAAPAVSQDIQKILSDNQAKYVLPNNDHKIYLTFDCGYELGYTPTILDTLQSQQVKAAFFITGHFIQSKPELVKRMQSEGHLVCNHTFNHPDLAAVKQEKLQQEITSLENRYQELTGVPMDKYLRPPMGNYSADSLKWTQELGYTTIFWSMAWKDWDPRQQPGADFVYRHVIDNIHPGAIILMHNVSSSDTEALARIITDLKSQGYVFSQF</sequence>
<accession>A0A0E4C9I2</accession>
<evidence type="ECO:0000256" key="1">
    <source>
        <dbReference type="SAM" id="MobiDB-lite"/>
    </source>
</evidence>
<dbReference type="PANTHER" id="PTHR10587:SF78">
    <property type="entry name" value="PEPTIDOGLYCAN-N-ACETYLMURAMIC ACID DEACETYLASE PDAA"/>
    <property type="match status" value="1"/>
</dbReference>
<keyword evidence="5" id="KW-1185">Reference proteome</keyword>
<evidence type="ECO:0000259" key="3">
    <source>
        <dbReference type="PROSITE" id="PS51677"/>
    </source>
</evidence>
<evidence type="ECO:0000313" key="5">
    <source>
        <dbReference type="Proteomes" id="UP000045545"/>
    </source>
</evidence>
<dbReference type="GO" id="GO:0016810">
    <property type="term" value="F:hydrolase activity, acting on carbon-nitrogen (but not peptide) bonds"/>
    <property type="evidence" value="ECO:0007669"/>
    <property type="project" value="InterPro"/>
</dbReference>
<dbReference type="Proteomes" id="UP000045545">
    <property type="component" value="Unassembled WGS sequence"/>
</dbReference>
<dbReference type="EMBL" id="CGIH01000046">
    <property type="protein sequence ID" value="CFY01356.1"/>
    <property type="molecule type" value="Genomic_DNA"/>
</dbReference>
<dbReference type="InterPro" id="IPR002509">
    <property type="entry name" value="NODB_dom"/>
</dbReference>
<feature type="domain" description="NodB homology" evidence="3">
    <location>
        <begin position="108"/>
        <end position="289"/>
    </location>
</feature>
<dbReference type="Gene3D" id="3.20.20.370">
    <property type="entry name" value="Glycoside hydrolase/deacetylase"/>
    <property type="match status" value="1"/>
</dbReference>
<dbReference type="InterPro" id="IPR014235">
    <property type="entry name" value="Spore_PdaA"/>
</dbReference>
<reference evidence="4 5" key="1">
    <citation type="submission" date="2015-03" db="EMBL/GenBank/DDBJ databases">
        <authorList>
            <person name="Murphy D."/>
        </authorList>
    </citation>
    <scope>NUCLEOTIDE SEQUENCE [LARGE SCALE GENOMIC DNA]</scope>
    <source>
        <strain evidence="4 5">OL-4</strain>
    </source>
</reference>
<name>A0A0E4C9I2_9FIRM</name>
<feature type="region of interest" description="Disordered" evidence="1">
    <location>
        <begin position="27"/>
        <end position="68"/>
    </location>
</feature>
<dbReference type="STRING" id="690567.2554"/>
<protein>
    <submittedName>
        <fullName evidence="4">Polysaccharide deacetylase</fullName>
    </submittedName>
</protein>
<feature type="chain" id="PRO_5038835763" evidence="2">
    <location>
        <begin position="18"/>
        <end position="291"/>
    </location>
</feature>
<feature type="signal peptide" evidence="2">
    <location>
        <begin position="1"/>
        <end position="17"/>
    </location>
</feature>
<feature type="compositionally biased region" description="Pro residues" evidence="1">
    <location>
        <begin position="46"/>
        <end position="58"/>
    </location>
</feature>
<dbReference type="RefSeq" id="WP_052729774.1">
    <property type="nucleotide sequence ID" value="NZ_CGIH01000046.1"/>
</dbReference>
<dbReference type="PROSITE" id="PS51257">
    <property type="entry name" value="PROKAR_LIPOPROTEIN"/>
    <property type="match status" value="1"/>
</dbReference>
<keyword evidence="2" id="KW-0732">Signal</keyword>
<dbReference type="InterPro" id="IPR050248">
    <property type="entry name" value="Polysacc_deacetylase_ArnD"/>
</dbReference>
<dbReference type="GO" id="GO:0016020">
    <property type="term" value="C:membrane"/>
    <property type="evidence" value="ECO:0007669"/>
    <property type="project" value="TreeGrafter"/>
</dbReference>
<evidence type="ECO:0000256" key="2">
    <source>
        <dbReference type="SAM" id="SignalP"/>
    </source>
</evidence>
<organism evidence="4 5">
    <name type="scientific">Syntrophomonas zehnderi OL-4</name>
    <dbReference type="NCBI Taxonomy" id="690567"/>
    <lineage>
        <taxon>Bacteria</taxon>
        <taxon>Bacillati</taxon>
        <taxon>Bacillota</taxon>
        <taxon>Clostridia</taxon>
        <taxon>Eubacteriales</taxon>
        <taxon>Syntrophomonadaceae</taxon>
        <taxon>Syntrophomonas</taxon>
    </lineage>
</organism>
<dbReference type="PROSITE" id="PS51677">
    <property type="entry name" value="NODB"/>
    <property type="match status" value="1"/>
</dbReference>